<protein>
    <recommendedName>
        <fullName evidence="4">Addiction module toxin RelE</fullName>
    </recommendedName>
</protein>
<name>A0A1G2EQ90_9BACT</name>
<evidence type="ECO:0000313" key="2">
    <source>
        <dbReference type="EMBL" id="OGZ27963.1"/>
    </source>
</evidence>
<dbReference type="SUPFAM" id="SSF143011">
    <property type="entry name" value="RelE-like"/>
    <property type="match status" value="1"/>
</dbReference>
<evidence type="ECO:0000256" key="1">
    <source>
        <dbReference type="ARBA" id="ARBA00022649"/>
    </source>
</evidence>
<dbReference type="EMBL" id="MHMN01000038">
    <property type="protein sequence ID" value="OGZ27963.1"/>
    <property type="molecule type" value="Genomic_DNA"/>
</dbReference>
<accession>A0A1G2EQ90</accession>
<dbReference type="AlphaFoldDB" id="A0A1G2EQ90"/>
<sequence>MKVFYKEPAVKQIKRIPKTGVKKVLRKLSNLGQNPYAGKPLKGELKGFYSLKSWPFRIIYRIEKKNVVIYSVAHRQGVYKS</sequence>
<dbReference type="InterPro" id="IPR035093">
    <property type="entry name" value="RelE/ParE_toxin_dom_sf"/>
</dbReference>
<keyword evidence="1" id="KW-1277">Toxin-antitoxin system</keyword>
<dbReference type="Proteomes" id="UP000176326">
    <property type="component" value="Unassembled WGS sequence"/>
</dbReference>
<evidence type="ECO:0008006" key="4">
    <source>
        <dbReference type="Google" id="ProtNLM"/>
    </source>
</evidence>
<evidence type="ECO:0000313" key="3">
    <source>
        <dbReference type="Proteomes" id="UP000176326"/>
    </source>
</evidence>
<comment type="caution">
    <text evidence="2">The sequence shown here is derived from an EMBL/GenBank/DDBJ whole genome shotgun (WGS) entry which is preliminary data.</text>
</comment>
<organism evidence="2 3">
    <name type="scientific">Candidatus Nealsonbacteria bacterium RIFOXYC1_FULL_40_7</name>
    <dbReference type="NCBI Taxonomy" id="1801678"/>
    <lineage>
        <taxon>Bacteria</taxon>
        <taxon>Candidatus Nealsoniibacteriota</taxon>
    </lineage>
</organism>
<dbReference type="Pfam" id="PF05016">
    <property type="entry name" value="ParE_toxin"/>
    <property type="match status" value="1"/>
</dbReference>
<gene>
    <name evidence="2" type="ORF">A2427_00485</name>
</gene>
<dbReference type="Gene3D" id="3.30.2310.20">
    <property type="entry name" value="RelE-like"/>
    <property type="match status" value="1"/>
</dbReference>
<reference evidence="2 3" key="1">
    <citation type="journal article" date="2016" name="Nat. Commun.">
        <title>Thousands of microbial genomes shed light on interconnected biogeochemical processes in an aquifer system.</title>
        <authorList>
            <person name="Anantharaman K."/>
            <person name="Brown C.T."/>
            <person name="Hug L.A."/>
            <person name="Sharon I."/>
            <person name="Castelle C.J."/>
            <person name="Probst A.J."/>
            <person name="Thomas B.C."/>
            <person name="Singh A."/>
            <person name="Wilkins M.J."/>
            <person name="Karaoz U."/>
            <person name="Brodie E.L."/>
            <person name="Williams K.H."/>
            <person name="Hubbard S.S."/>
            <person name="Banfield J.F."/>
        </authorList>
    </citation>
    <scope>NUCLEOTIDE SEQUENCE [LARGE SCALE GENOMIC DNA]</scope>
</reference>
<dbReference type="InterPro" id="IPR007712">
    <property type="entry name" value="RelE/ParE_toxin"/>
</dbReference>
<proteinExistence type="predicted"/>